<dbReference type="InterPro" id="IPR012340">
    <property type="entry name" value="NA-bd_OB-fold"/>
</dbReference>
<comment type="similarity">
    <text evidence="1">Belongs to the replication factor A protein 1 family.</text>
</comment>
<evidence type="ECO:0000256" key="3">
    <source>
        <dbReference type="ARBA" id="ARBA00022771"/>
    </source>
</evidence>
<reference evidence="7" key="1">
    <citation type="submission" date="2022-04" db="EMBL/GenBank/DDBJ databases">
        <title>Carnegiea gigantea Genome sequencing and assembly v2.</title>
        <authorList>
            <person name="Copetti D."/>
            <person name="Sanderson M.J."/>
            <person name="Burquez A."/>
            <person name="Wojciechowski M.F."/>
        </authorList>
    </citation>
    <scope>NUCLEOTIDE SEQUENCE</scope>
    <source>
        <strain evidence="7">SGP5-SGP5p</strain>
        <tissue evidence="7">Aerial part</tissue>
    </source>
</reference>
<organism evidence="7 8">
    <name type="scientific">Carnegiea gigantea</name>
    <dbReference type="NCBI Taxonomy" id="171969"/>
    <lineage>
        <taxon>Eukaryota</taxon>
        <taxon>Viridiplantae</taxon>
        <taxon>Streptophyta</taxon>
        <taxon>Embryophyta</taxon>
        <taxon>Tracheophyta</taxon>
        <taxon>Spermatophyta</taxon>
        <taxon>Magnoliopsida</taxon>
        <taxon>eudicotyledons</taxon>
        <taxon>Gunneridae</taxon>
        <taxon>Pentapetalae</taxon>
        <taxon>Caryophyllales</taxon>
        <taxon>Cactineae</taxon>
        <taxon>Cactaceae</taxon>
        <taxon>Cactoideae</taxon>
        <taxon>Echinocereeae</taxon>
        <taxon>Carnegiea</taxon>
    </lineage>
</organism>
<gene>
    <name evidence="7" type="ORF">Cgig2_028646</name>
</gene>
<dbReference type="Pfam" id="PF16900">
    <property type="entry name" value="REPA_OB_2"/>
    <property type="match status" value="1"/>
</dbReference>
<dbReference type="FunFam" id="2.40.50.140:FF:000041">
    <property type="entry name" value="Replication protein A subunit"/>
    <property type="match status" value="1"/>
</dbReference>
<evidence type="ECO:0000313" key="8">
    <source>
        <dbReference type="Proteomes" id="UP001153076"/>
    </source>
</evidence>
<dbReference type="Gene3D" id="2.40.50.140">
    <property type="entry name" value="Nucleic acid-binding proteins"/>
    <property type="match status" value="2"/>
</dbReference>
<evidence type="ECO:0000256" key="4">
    <source>
        <dbReference type="ARBA" id="ARBA00022833"/>
    </source>
</evidence>
<keyword evidence="2" id="KW-0479">Metal-binding</keyword>
<dbReference type="GO" id="GO:0008270">
    <property type="term" value="F:zinc ion binding"/>
    <property type="evidence" value="ECO:0007669"/>
    <property type="project" value="UniProtKB-KW"/>
</dbReference>
<dbReference type="InterPro" id="IPR031657">
    <property type="entry name" value="REPA_OB_2"/>
</dbReference>
<dbReference type="EMBL" id="JAKOGI010000587">
    <property type="protein sequence ID" value="KAJ8432730.1"/>
    <property type="molecule type" value="Genomic_DNA"/>
</dbReference>
<protein>
    <recommendedName>
        <fullName evidence="6">Replication protein A OB domain-containing protein</fullName>
    </recommendedName>
</protein>
<evidence type="ECO:0000259" key="6">
    <source>
        <dbReference type="Pfam" id="PF16900"/>
    </source>
</evidence>
<keyword evidence="5" id="KW-0238">DNA-binding</keyword>
<dbReference type="CDD" id="cd04475">
    <property type="entry name" value="RPA1_DBD_B"/>
    <property type="match status" value="1"/>
</dbReference>
<dbReference type="PANTHER" id="PTHR47165">
    <property type="entry name" value="OS03G0429900 PROTEIN"/>
    <property type="match status" value="1"/>
</dbReference>
<dbReference type="AlphaFoldDB" id="A0A9Q1JXK7"/>
<name>A0A9Q1JXK7_9CARY</name>
<dbReference type="PANTHER" id="PTHR47165:SF4">
    <property type="entry name" value="OS03G0429900 PROTEIN"/>
    <property type="match status" value="1"/>
</dbReference>
<keyword evidence="8" id="KW-1185">Reference proteome</keyword>
<comment type="caution">
    <text evidence="7">The sequence shown here is derived from an EMBL/GenBank/DDBJ whole genome shotgun (WGS) entry which is preliminary data.</text>
</comment>
<keyword evidence="4" id="KW-0862">Zinc</keyword>
<feature type="domain" description="Replication protein A OB" evidence="6">
    <location>
        <begin position="128"/>
        <end position="227"/>
    </location>
</feature>
<evidence type="ECO:0000256" key="2">
    <source>
        <dbReference type="ARBA" id="ARBA00022723"/>
    </source>
</evidence>
<dbReference type="GO" id="GO:0003677">
    <property type="term" value="F:DNA binding"/>
    <property type="evidence" value="ECO:0007669"/>
    <property type="project" value="UniProtKB-KW"/>
</dbReference>
<dbReference type="Proteomes" id="UP001153076">
    <property type="component" value="Unassembled WGS sequence"/>
</dbReference>
<dbReference type="OrthoDB" id="1725660at2759"/>
<dbReference type="SUPFAM" id="SSF50249">
    <property type="entry name" value="Nucleic acid-binding proteins"/>
    <property type="match status" value="2"/>
</dbReference>
<accession>A0A9Q1JXK7</accession>
<sequence length="298" mass="35055">MAHPIKNLRELDETTIFYKVKVKVIEKCHRRIAKNGTRYQRLKFVDNEKTEIQTTLFNDSIEDYQDHLCYGKEYYISNAKVKKTGERYETLLHDYHLEFDHRMIIEPIEENTNPKPLTCRSLDQIPKHVDREERFDILAAVIHIDQIKTITIKHSDRQCQLREVRLINQSWKRVLLSVWNEVALEECKRMASMTTSTQSTVIIVAAITLSYYEGLSLSTTPSSTVIFDIGTPQADPLRSWFVVHFDANDETGEISLVPFRSTAEKLLNRKPAELYHLLPDIQWNIRTRIQEQEMQLKY</sequence>
<proteinExistence type="inferred from homology"/>
<evidence type="ECO:0000256" key="1">
    <source>
        <dbReference type="ARBA" id="ARBA00005690"/>
    </source>
</evidence>
<keyword evidence="3" id="KW-0863">Zinc-finger</keyword>
<evidence type="ECO:0000256" key="5">
    <source>
        <dbReference type="ARBA" id="ARBA00023125"/>
    </source>
</evidence>
<evidence type="ECO:0000313" key="7">
    <source>
        <dbReference type="EMBL" id="KAJ8432730.1"/>
    </source>
</evidence>